<keyword evidence="3 6" id="KW-0812">Transmembrane</keyword>
<dbReference type="InterPro" id="IPR000791">
    <property type="entry name" value="Gpr1/Fun34/SatP-like"/>
</dbReference>
<evidence type="ECO:0000313" key="8">
    <source>
        <dbReference type="Proteomes" id="UP001500804"/>
    </source>
</evidence>
<dbReference type="NCBIfam" id="NF038013">
    <property type="entry name" value="AceTr_1"/>
    <property type="match status" value="1"/>
</dbReference>
<dbReference type="PANTHER" id="PTHR30178:SF3">
    <property type="entry name" value="SUCCINATE-ACETATE_PROTON SYMPORTER SATP"/>
    <property type="match status" value="1"/>
</dbReference>
<dbReference type="Pfam" id="PF01184">
    <property type="entry name" value="Gpr1_Fun34_YaaH"/>
    <property type="match status" value="1"/>
</dbReference>
<keyword evidence="8" id="KW-1185">Reference proteome</keyword>
<dbReference type="RefSeq" id="WP_345603984.1">
    <property type="nucleotide sequence ID" value="NZ_BAABJO010000004.1"/>
</dbReference>
<comment type="caution">
    <text evidence="7">The sequence shown here is derived from an EMBL/GenBank/DDBJ whole genome shotgun (WGS) entry which is preliminary data.</text>
</comment>
<evidence type="ECO:0000256" key="2">
    <source>
        <dbReference type="ARBA" id="ARBA00005587"/>
    </source>
</evidence>
<feature type="transmembrane region" description="Helical" evidence="6">
    <location>
        <begin position="101"/>
        <end position="122"/>
    </location>
</feature>
<evidence type="ECO:0000256" key="3">
    <source>
        <dbReference type="ARBA" id="ARBA00022692"/>
    </source>
</evidence>
<evidence type="ECO:0000256" key="6">
    <source>
        <dbReference type="SAM" id="Phobius"/>
    </source>
</evidence>
<dbReference type="InterPro" id="IPR047623">
    <property type="entry name" value="SatP"/>
</dbReference>
<comment type="similarity">
    <text evidence="2">Belongs to the acetate uptake transporter (AceTr) (TC 2.A.96) family.</text>
</comment>
<dbReference type="Proteomes" id="UP001500804">
    <property type="component" value="Unassembled WGS sequence"/>
</dbReference>
<gene>
    <name evidence="7" type="ORF">GCM10023320_14070</name>
</gene>
<evidence type="ECO:0000313" key="7">
    <source>
        <dbReference type="EMBL" id="GAA5115340.1"/>
    </source>
</evidence>
<feature type="transmembrane region" description="Helical" evidence="6">
    <location>
        <begin position="188"/>
        <end position="209"/>
    </location>
</feature>
<feature type="transmembrane region" description="Helical" evidence="6">
    <location>
        <begin position="33"/>
        <end position="56"/>
    </location>
</feature>
<dbReference type="EMBL" id="BAABJO010000004">
    <property type="protein sequence ID" value="GAA5115340.1"/>
    <property type="molecule type" value="Genomic_DNA"/>
</dbReference>
<evidence type="ECO:0000256" key="5">
    <source>
        <dbReference type="ARBA" id="ARBA00023136"/>
    </source>
</evidence>
<feature type="transmembrane region" description="Helical" evidence="6">
    <location>
        <begin position="68"/>
        <end position="89"/>
    </location>
</feature>
<feature type="transmembrane region" description="Helical" evidence="6">
    <location>
        <begin position="160"/>
        <end position="182"/>
    </location>
</feature>
<sequence length="250" mass="26172">MNTTLKGNGHTLPGEMPDLEFWREHSTISLTPVAAPSILGLYGFAASTFMVAANMAGWYGNDSLTPLVLFPFALAFGGIAQFLSGMWAYRARDGLATAMHGTWGAFWIGYGLYHLLIALTVLPGTSANPVAASAFGFWFVVLAAITWVGTVAASAENTALTLVLGTLAIGATLLAIALLAGLPSIEVIAAYLLLISAVLAFYVASAMMLEGTFKRVVLPVGTRGTPSRPGTVAHHPIQYESGEPGVKIGQ</sequence>
<keyword evidence="4 6" id="KW-1133">Transmembrane helix</keyword>
<keyword evidence="5 6" id="KW-0472">Membrane</keyword>
<protein>
    <submittedName>
        <fullName evidence="7">GPR1/FUN34/YaaH family transporter</fullName>
    </submittedName>
</protein>
<reference evidence="8" key="1">
    <citation type="journal article" date="2019" name="Int. J. Syst. Evol. Microbiol.">
        <title>The Global Catalogue of Microorganisms (GCM) 10K type strain sequencing project: providing services to taxonomists for standard genome sequencing and annotation.</title>
        <authorList>
            <consortium name="The Broad Institute Genomics Platform"/>
            <consortium name="The Broad Institute Genome Sequencing Center for Infectious Disease"/>
            <person name="Wu L."/>
            <person name="Ma J."/>
        </authorList>
    </citation>
    <scope>NUCLEOTIDE SEQUENCE [LARGE SCALE GENOMIC DNA]</scope>
    <source>
        <strain evidence="8">JCM 18302</strain>
    </source>
</reference>
<organism evidence="7 8">
    <name type="scientific">Pseudonocardia adelaidensis</name>
    <dbReference type="NCBI Taxonomy" id="648754"/>
    <lineage>
        <taxon>Bacteria</taxon>
        <taxon>Bacillati</taxon>
        <taxon>Actinomycetota</taxon>
        <taxon>Actinomycetes</taxon>
        <taxon>Pseudonocardiales</taxon>
        <taxon>Pseudonocardiaceae</taxon>
        <taxon>Pseudonocardia</taxon>
    </lineage>
</organism>
<name>A0ABP9NFS6_9PSEU</name>
<evidence type="ECO:0000256" key="1">
    <source>
        <dbReference type="ARBA" id="ARBA00004141"/>
    </source>
</evidence>
<accession>A0ABP9NFS6</accession>
<comment type="subcellular location">
    <subcellularLocation>
        <location evidence="1">Membrane</location>
        <topology evidence="1">Multi-pass membrane protein</topology>
    </subcellularLocation>
</comment>
<dbReference type="PANTHER" id="PTHR30178">
    <property type="entry name" value="INNER MEMBRANE PROTEIN YAAH"/>
    <property type="match status" value="1"/>
</dbReference>
<evidence type="ECO:0000256" key="4">
    <source>
        <dbReference type="ARBA" id="ARBA00022989"/>
    </source>
</evidence>
<proteinExistence type="inferred from homology"/>
<feature type="transmembrane region" description="Helical" evidence="6">
    <location>
        <begin position="134"/>
        <end position="153"/>
    </location>
</feature>